<reference evidence="2" key="1">
    <citation type="submission" date="2011-05" db="EMBL/GenBank/DDBJ databases">
        <title>Complete sequence of Thermoanaerobacterium xylanolyticum LX-11.</title>
        <authorList>
            <consortium name="US DOE Joint Genome Institute"/>
            <person name="Lucas S."/>
            <person name="Han J."/>
            <person name="Lapidus A."/>
            <person name="Cheng J.-F."/>
            <person name="Goodwin L."/>
            <person name="Pitluck S."/>
            <person name="Peters L."/>
            <person name="Mikhailova N."/>
            <person name="Lu M."/>
            <person name="Han C."/>
            <person name="Tapia R."/>
            <person name="Land M."/>
            <person name="Hauser L."/>
            <person name="Kyrpides N."/>
            <person name="Ivanova N."/>
            <person name="Pagani I."/>
            <person name="Hemme C."/>
            <person name="Woyke T."/>
        </authorList>
    </citation>
    <scope>NUCLEOTIDE SEQUENCE</scope>
    <source>
        <strain evidence="2">LX-11</strain>
    </source>
</reference>
<keyword evidence="1" id="KW-0472">Membrane</keyword>
<gene>
    <name evidence="2" type="ordered locus">Thexy_0494</name>
</gene>
<dbReference type="Pfam" id="PF07314">
    <property type="entry name" value="Lit"/>
    <property type="match status" value="1"/>
</dbReference>
<feature type="transmembrane region" description="Helical" evidence="1">
    <location>
        <begin position="194"/>
        <end position="216"/>
    </location>
</feature>
<keyword evidence="3" id="KW-1185">Reference proteome</keyword>
<proteinExistence type="predicted"/>
<keyword evidence="1" id="KW-0812">Transmembrane</keyword>
<dbReference type="Proteomes" id="UP000007239">
    <property type="component" value="Chromosome"/>
</dbReference>
<feature type="transmembrane region" description="Helical" evidence="1">
    <location>
        <begin position="7"/>
        <end position="29"/>
    </location>
</feature>
<name>F6BHG5_THEXL</name>
<dbReference type="RefSeq" id="WP_013787297.1">
    <property type="nucleotide sequence ID" value="NC_015555.1"/>
</dbReference>
<dbReference type="KEGG" id="txy:Thexy_0494"/>
<dbReference type="HOGENOM" id="CLU_093826_0_0_9"/>
<feature type="transmembrane region" description="Helical" evidence="1">
    <location>
        <begin position="137"/>
        <end position="154"/>
    </location>
</feature>
<feature type="transmembrane region" description="Helical" evidence="1">
    <location>
        <begin position="106"/>
        <end position="125"/>
    </location>
</feature>
<dbReference type="InterPro" id="IPR010178">
    <property type="entry name" value="Lit"/>
</dbReference>
<evidence type="ECO:0000313" key="2">
    <source>
        <dbReference type="EMBL" id="AEF16546.1"/>
    </source>
</evidence>
<organism evidence="2 3">
    <name type="scientific">Thermoanaerobacterium xylanolyticum (strain ATCC 49914 / DSM 7097 / LX-11)</name>
    <dbReference type="NCBI Taxonomy" id="858215"/>
    <lineage>
        <taxon>Bacteria</taxon>
        <taxon>Bacillati</taxon>
        <taxon>Bacillota</taxon>
        <taxon>Clostridia</taxon>
        <taxon>Thermoanaerobacterales</taxon>
        <taxon>Thermoanaerobacteraceae</taxon>
        <taxon>Thermoanaerobacterium</taxon>
    </lineage>
</organism>
<accession>F6BHG5</accession>
<dbReference type="EMBL" id="CP002739">
    <property type="protein sequence ID" value="AEF16546.1"/>
    <property type="molecule type" value="Genomic_DNA"/>
</dbReference>
<dbReference type="eggNOG" id="COG4478">
    <property type="taxonomic scope" value="Bacteria"/>
</dbReference>
<evidence type="ECO:0000256" key="1">
    <source>
        <dbReference type="SAM" id="Phobius"/>
    </source>
</evidence>
<evidence type="ECO:0000313" key="3">
    <source>
        <dbReference type="Proteomes" id="UP000007239"/>
    </source>
</evidence>
<dbReference type="STRING" id="858215.Thexy_0494"/>
<protein>
    <submittedName>
        <fullName evidence="2">Integral membrane protein TIGR01906</fullName>
    </submittedName>
</protein>
<dbReference type="NCBIfam" id="TIGR01906">
    <property type="entry name" value="integ_TIGR01906"/>
    <property type="match status" value="1"/>
</dbReference>
<keyword evidence="1" id="KW-1133">Transmembrane helix</keyword>
<dbReference type="AlphaFoldDB" id="F6BHG5"/>
<sequence length="226" mass="26850">MKVTNKTVSIIMTVLLFLVVLLSNLQYLAFNLNFYINEFDKYGVKYVTGMDKSQLSKVALRIQDYLYGKSESLQIDAVIDGQNQKVFNDRELEHMRDVRKLFENGFLIRNLMIFIYILAFLFLYFRKEDVFYHTYRGMLFVILFLLVTGAIVSLDFNRWFIYFHHIFFDNNLWQLDVTRDKLIQMLPEGFFSDISYLTFRNSIITYIIIGFVSFLLKGKKDSKIGL</sequence>